<dbReference type="PANTHER" id="PTHR43178">
    <property type="entry name" value="DIHYDROLIPOAMIDE ACETYLTRANSFERASE COMPONENT OF PYRUVATE DEHYDROGENASE COMPLEX"/>
    <property type="match status" value="1"/>
</dbReference>
<dbReference type="EMBL" id="DSMG01000199">
    <property type="protein sequence ID" value="HDX33751.1"/>
    <property type="molecule type" value="Genomic_DNA"/>
</dbReference>
<dbReference type="GO" id="GO:0005737">
    <property type="term" value="C:cytoplasm"/>
    <property type="evidence" value="ECO:0007669"/>
    <property type="project" value="TreeGrafter"/>
</dbReference>
<evidence type="ECO:0000256" key="3">
    <source>
        <dbReference type="ARBA" id="ARBA00023315"/>
    </source>
</evidence>
<proteinExistence type="predicted"/>
<dbReference type="AlphaFoldDB" id="A0A7C1FXB9"/>
<dbReference type="Gene3D" id="3.30.559.10">
    <property type="entry name" value="Chloramphenicol acetyltransferase-like domain"/>
    <property type="match status" value="1"/>
</dbReference>
<dbReference type="InterPro" id="IPR001078">
    <property type="entry name" value="2-oxoacid_DH_actylTfrase"/>
</dbReference>
<reference evidence="5" key="1">
    <citation type="journal article" date="2020" name="mSystems">
        <title>Genome- and Community-Level Interaction Insights into Carbon Utilization and Element Cycling Functions of Hydrothermarchaeota in Hydrothermal Sediment.</title>
        <authorList>
            <person name="Zhou Z."/>
            <person name="Liu Y."/>
            <person name="Xu W."/>
            <person name="Pan J."/>
            <person name="Luo Z.H."/>
            <person name="Li M."/>
        </authorList>
    </citation>
    <scope>NUCLEOTIDE SEQUENCE [LARGE SCALE GENOMIC DNA]</scope>
    <source>
        <strain evidence="5">SpSt-289</strain>
    </source>
</reference>
<dbReference type="PANTHER" id="PTHR43178:SF5">
    <property type="entry name" value="LIPOAMIDE ACYLTRANSFERASE COMPONENT OF BRANCHED-CHAIN ALPHA-KETO ACID DEHYDROGENASE COMPLEX, MITOCHONDRIAL"/>
    <property type="match status" value="1"/>
</dbReference>
<sequence>MSNQGESGEHIHRGIPVQRRVPLGRVHRMMARSMEESVRRAALSQVTREMDLSAVQAARTAAGERRYSVNTYILAAVARALPAHPLLNAELIENTVVMFDAVNLGMAVATSDGLMVPVIRNADQKSLAELAAAAEDLAMRARNGKLTLADIEGGTFTVSNLGMYGIDGGFPLPRPPEGAILLVGRMREQPAMVGGQLMQRPVAWFSLTFDHRFIDGAAAAAFLQAVQERLTAVEGA</sequence>
<comment type="caution">
    <text evidence="5">The sequence shown here is derived from an EMBL/GenBank/DDBJ whole genome shotgun (WGS) entry which is preliminary data.</text>
</comment>
<evidence type="ECO:0000256" key="2">
    <source>
        <dbReference type="ARBA" id="ARBA00022679"/>
    </source>
</evidence>
<dbReference type="GO" id="GO:0031405">
    <property type="term" value="F:lipoic acid binding"/>
    <property type="evidence" value="ECO:0007669"/>
    <property type="project" value="TreeGrafter"/>
</dbReference>
<keyword evidence="3" id="KW-0012">Acyltransferase</keyword>
<dbReference type="SUPFAM" id="SSF52777">
    <property type="entry name" value="CoA-dependent acyltransferases"/>
    <property type="match status" value="1"/>
</dbReference>
<gene>
    <name evidence="5" type="ORF">ENQ20_20060</name>
</gene>
<evidence type="ECO:0000256" key="1">
    <source>
        <dbReference type="ARBA" id="ARBA00001938"/>
    </source>
</evidence>
<evidence type="ECO:0000313" key="5">
    <source>
        <dbReference type="EMBL" id="HDX33751.1"/>
    </source>
</evidence>
<dbReference type="InterPro" id="IPR023213">
    <property type="entry name" value="CAT-like_dom_sf"/>
</dbReference>
<organism evidence="5">
    <name type="scientific">Caldilinea aerophila</name>
    <dbReference type="NCBI Taxonomy" id="133453"/>
    <lineage>
        <taxon>Bacteria</taxon>
        <taxon>Bacillati</taxon>
        <taxon>Chloroflexota</taxon>
        <taxon>Caldilineae</taxon>
        <taxon>Caldilineales</taxon>
        <taxon>Caldilineaceae</taxon>
        <taxon>Caldilinea</taxon>
    </lineage>
</organism>
<accession>A0A7C1FXB9</accession>
<dbReference type="Pfam" id="PF00198">
    <property type="entry name" value="2-oxoacid_dh"/>
    <property type="match status" value="1"/>
</dbReference>
<name>A0A7C1FXB9_9CHLR</name>
<evidence type="ECO:0000259" key="4">
    <source>
        <dbReference type="Pfam" id="PF00198"/>
    </source>
</evidence>
<protein>
    <submittedName>
        <fullName evidence="5">2-oxo acid dehydrogenase subunit E2</fullName>
    </submittedName>
</protein>
<dbReference type="InterPro" id="IPR050743">
    <property type="entry name" value="2-oxoacid_DH_E2_comp"/>
</dbReference>
<feature type="domain" description="2-oxoacid dehydrogenase acyltransferase catalytic" evidence="4">
    <location>
        <begin position="18"/>
        <end position="233"/>
    </location>
</feature>
<keyword evidence="2" id="KW-0808">Transferase</keyword>
<dbReference type="GO" id="GO:0016407">
    <property type="term" value="F:acetyltransferase activity"/>
    <property type="evidence" value="ECO:0007669"/>
    <property type="project" value="TreeGrafter"/>
</dbReference>
<comment type="cofactor">
    <cofactor evidence="1">
        <name>(R)-lipoate</name>
        <dbReference type="ChEBI" id="CHEBI:83088"/>
    </cofactor>
</comment>